<sequence>MELLQSITQPRPIRLKTEIKGLIISALSFIIFPYLIRLVDSSAAAIDPGVLSGIILAIAAVLFFQAITWWIIKAIWPAFAMYSRDHFAGNFRSLQAGQKVAVYLGFYLALLYAFILVLAQLL</sequence>
<evidence type="ECO:0000313" key="2">
    <source>
        <dbReference type="EMBL" id="SKB76598.1"/>
    </source>
</evidence>
<proteinExistence type="predicted"/>
<keyword evidence="1" id="KW-0812">Transmembrane</keyword>
<keyword evidence="3" id="KW-1185">Reference proteome</keyword>
<keyword evidence="1" id="KW-0472">Membrane</keyword>
<dbReference type="AlphaFoldDB" id="A0A1T5DXL8"/>
<dbReference type="EMBL" id="FUYR01000002">
    <property type="protein sequence ID" value="SKB76598.1"/>
    <property type="molecule type" value="Genomic_DNA"/>
</dbReference>
<evidence type="ECO:0000256" key="1">
    <source>
        <dbReference type="SAM" id="Phobius"/>
    </source>
</evidence>
<name>A0A1T5DXL8_9SPHI</name>
<dbReference type="OrthoDB" id="771476at2"/>
<feature type="transmembrane region" description="Helical" evidence="1">
    <location>
        <begin position="100"/>
        <end position="121"/>
    </location>
</feature>
<organism evidence="2 3">
    <name type="scientific">Daejeonella lutea</name>
    <dbReference type="NCBI Taxonomy" id="572036"/>
    <lineage>
        <taxon>Bacteria</taxon>
        <taxon>Pseudomonadati</taxon>
        <taxon>Bacteroidota</taxon>
        <taxon>Sphingobacteriia</taxon>
        <taxon>Sphingobacteriales</taxon>
        <taxon>Sphingobacteriaceae</taxon>
        <taxon>Daejeonella</taxon>
    </lineage>
</organism>
<dbReference type="STRING" id="572036.SAMN05661099_2731"/>
<reference evidence="3" key="1">
    <citation type="submission" date="2017-02" db="EMBL/GenBank/DDBJ databases">
        <authorList>
            <person name="Varghese N."/>
            <person name="Submissions S."/>
        </authorList>
    </citation>
    <scope>NUCLEOTIDE SEQUENCE [LARGE SCALE GENOMIC DNA]</scope>
    <source>
        <strain evidence="3">DSM 22385</strain>
    </source>
</reference>
<evidence type="ECO:0000313" key="3">
    <source>
        <dbReference type="Proteomes" id="UP000189981"/>
    </source>
</evidence>
<dbReference type="Proteomes" id="UP000189981">
    <property type="component" value="Unassembled WGS sequence"/>
</dbReference>
<accession>A0A1T5DXL8</accession>
<feature type="transmembrane region" description="Helical" evidence="1">
    <location>
        <begin position="51"/>
        <end position="79"/>
    </location>
</feature>
<gene>
    <name evidence="2" type="ORF">SAMN05661099_2731</name>
</gene>
<dbReference type="RefSeq" id="WP_079703207.1">
    <property type="nucleotide sequence ID" value="NZ_FUYR01000002.1"/>
</dbReference>
<feature type="transmembrane region" description="Helical" evidence="1">
    <location>
        <begin position="21"/>
        <end position="39"/>
    </location>
</feature>
<keyword evidence="1" id="KW-1133">Transmembrane helix</keyword>
<protein>
    <submittedName>
        <fullName evidence="2">Uncharacterized protein</fullName>
    </submittedName>
</protein>